<feature type="domain" description="Pirin N-terminal" evidence="4">
    <location>
        <begin position="54"/>
        <end position="140"/>
    </location>
</feature>
<accession>A0A9W7BNZ6</accession>
<feature type="binding site" evidence="2">
    <location>
        <position position="76"/>
    </location>
    <ligand>
        <name>Fe cation</name>
        <dbReference type="ChEBI" id="CHEBI:24875"/>
    </ligand>
</feature>
<evidence type="ECO:0000259" key="4">
    <source>
        <dbReference type="Pfam" id="PF02678"/>
    </source>
</evidence>
<comment type="similarity">
    <text evidence="1 3">Belongs to the pirin family.</text>
</comment>
<evidence type="ECO:0000256" key="3">
    <source>
        <dbReference type="RuleBase" id="RU003457"/>
    </source>
</evidence>
<gene>
    <name evidence="6" type="ORF">TrST_g2203</name>
</gene>
<dbReference type="InterPro" id="IPR014710">
    <property type="entry name" value="RmlC-like_jellyroll"/>
</dbReference>
<dbReference type="CDD" id="cd02909">
    <property type="entry name" value="cupin_pirin_N"/>
    <property type="match status" value="1"/>
</dbReference>
<keyword evidence="2" id="KW-0479">Metal-binding</keyword>
<evidence type="ECO:0000313" key="7">
    <source>
        <dbReference type="Proteomes" id="UP001165085"/>
    </source>
</evidence>
<comment type="cofactor">
    <cofactor evidence="2">
        <name>Fe cation</name>
        <dbReference type="ChEBI" id="CHEBI:24875"/>
    </cofactor>
    <text evidence="2">Binds 1 Fe cation per subunit.</text>
</comment>
<dbReference type="OrthoDB" id="198735at2759"/>
<feature type="binding site" evidence="2">
    <location>
        <position position="74"/>
    </location>
    <ligand>
        <name>Fe cation</name>
        <dbReference type="ChEBI" id="CHEBI:24875"/>
    </ligand>
</feature>
<dbReference type="Proteomes" id="UP001165085">
    <property type="component" value="Unassembled WGS sequence"/>
</dbReference>
<comment type="caution">
    <text evidence="6">The sequence shown here is derived from an EMBL/GenBank/DDBJ whole genome shotgun (WGS) entry which is preliminary data.</text>
</comment>
<evidence type="ECO:0000256" key="1">
    <source>
        <dbReference type="ARBA" id="ARBA00008416"/>
    </source>
</evidence>
<feature type="binding site" evidence="2">
    <location>
        <position position="118"/>
    </location>
    <ligand>
        <name>Fe cation</name>
        <dbReference type="ChEBI" id="CHEBI:24875"/>
    </ligand>
</feature>
<dbReference type="InterPro" id="IPR012093">
    <property type="entry name" value="Pirin"/>
</dbReference>
<evidence type="ECO:0000259" key="5">
    <source>
        <dbReference type="Pfam" id="PF05726"/>
    </source>
</evidence>
<dbReference type="Gene3D" id="2.60.120.10">
    <property type="entry name" value="Jelly Rolls"/>
    <property type="match status" value="2"/>
</dbReference>
<evidence type="ECO:0000313" key="6">
    <source>
        <dbReference type="EMBL" id="GMH90053.1"/>
    </source>
</evidence>
<sequence length="354" mass="38803">MASGVTSTIRAVSALGTPPFQTLDPFLFCVYHKDQYPPGNTRMEAPRVGNGADFDPSAPYRMYHGDRIPGFPQHPHRGFETITATMEGVIDHTDSMGNGGRYGDGDLQWMTAGGGVVHGEMFPLVNQTSDNPTRFFQIWLNLPAKNKMCEPSFKMHWAQQVNKVTRDDGSSLTLFAGEYKGLNGEAPPPNSWAADPSNEVSIYHITLPPNSKIKIPSTATEGVNRTLYMIEGTEGVIDGVSFKSKVYAVIDPSKALTLSNPPTSSSSTEFLVLSGVSISEPVAQRGPFVMNTQSEIMQAFRDYQSTQFGGWPWPEDAMVFEKEKGRFAFFDGVESTPDDVEGKRREGISKAGEL</sequence>
<proteinExistence type="inferred from homology"/>
<dbReference type="GO" id="GO:0046872">
    <property type="term" value="F:metal ion binding"/>
    <property type="evidence" value="ECO:0007669"/>
    <property type="project" value="UniProtKB-KW"/>
</dbReference>
<dbReference type="InterPro" id="IPR008778">
    <property type="entry name" value="Pirin_C_dom"/>
</dbReference>
<keyword evidence="7" id="KW-1185">Reference proteome</keyword>
<dbReference type="Pfam" id="PF05726">
    <property type="entry name" value="Pirin_C"/>
    <property type="match status" value="1"/>
</dbReference>
<dbReference type="SUPFAM" id="SSF51182">
    <property type="entry name" value="RmlC-like cupins"/>
    <property type="match status" value="1"/>
</dbReference>
<feature type="domain" description="Pirin C-terminal" evidence="5">
    <location>
        <begin position="203"/>
        <end position="309"/>
    </location>
</feature>
<dbReference type="AlphaFoldDB" id="A0A9W7BNZ6"/>
<dbReference type="PANTHER" id="PTHR13903">
    <property type="entry name" value="PIRIN-RELATED"/>
    <property type="match status" value="1"/>
</dbReference>
<evidence type="ECO:0008006" key="8">
    <source>
        <dbReference type="Google" id="ProtNLM"/>
    </source>
</evidence>
<name>A0A9W7BNZ6_9STRA</name>
<keyword evidence="2" id="KW-0408">Iron</keyword>
<organism evidence="6 7">
    <name type="scientific">Triparma strigata</name>
    <dbReference type="NCBI Taxonomy" id="1606541"/>
    <lineage>
        <taxon>Eukaryota</taxon>
        <taxon>Sar</taxon>
        <taxon>Stramenopiles</taxon>
        <taxon>Ochrophyta</taxon>
        <taxon>Bolidophyceae</taxon>
        <taxon>Parmales</taxon>
        <taxon>Triparmaceae</taxon>
        <taxon>Triparma</taxon>
    </lineage>
</organism>
<evidence type="ECO:0000256" key="2">
    <source>
        <dbReference type="PIRSR" id="PIRSR006232-1"/>
    </source>
</evidence>
<reference evidence="7" key="1">
    <citation type="journal article" date="2023" name="Commun. Biol.">
        <title>Genome analysis of Parmales, the sister group of diatoms, reveals the evolutionary specialization of diatoms from phago-mixotrophs to photoautotrophs.</title>
        <authorList>
            <person name="Ban H."/>
            <person name="Sato S."/>
            <person name="Yoshikawa S."/>
            <person name="Yamada K."/>
            <person name="Nakamura Y."/>
            <person name="Ichinomiya M."/>
            <person name="Sato N."/>
            <person name="Blanc-Mathieu R."/>
            <person name="Endo H."/>
            <person name="Kuwata A."/>
            <person name="Ogata H."/>
        </authorList>
    </citation>
    <scope>NUCLEOTIDE SEQUENCE [LARGE SCALE GENOMIC DNA]</scope>
    <source>
        <strain evidence="7">NIES 3701</strain>
    </source>
</reference>
<dbReference type="PIRSF" id="PIRSF006232">
    <property type="entry name" value="Pirin"/>
    <property type="match status" value="1"/>
</dbReference>
<dbReference type="Pfam" id="PF02678">
    <property type="entry name" value="Pirin"/>
    <property type="match status" value="1"/>
</dbReference>
<feature type="binding site" evidence="2">
    <location>
        <position position="120"/>
    </location>
    <ligand>
        <name>Fe cation</name>
        <dbReference type="ChEBI" id="CHEBI:24875"/>
    </ligand>
</feature>
<protein>
    <recommendedName>
        <fullName evidence="8">Pirin</fullName>
    </recommendedName>
</protein>
<dbReference type="InterPro" id="IPR003829">
    <property type="entry name" value="Pirin_N_dom"/>
</dbReference>
<dbReference type="PANTHER" id="PTHR13903:SF8">
    <property type="entry name" value="PIRIN"/>
    <property type="match status" value="1"/>
</dbReference>
<dbReference type="EMBL" id="BRXY01000366">
    <property type="protein sequence ID" value="GMH90053.1"/>
    <property type="molecule type" value="Genomic_DNA"/>
</dbReference>
<dbReference type="InterPro" id="IPR011051">
    <property type="entry name" value="RmlC_Cupin_sf"/>
</dbReference>